<reference evidence="3" key="2">
    <citation type="submission" date="2015-03" db="EMBL/GenBank/DDBJ databases">
        <title>Additive effect of two phages aimed for phage therapy.</title>
        <authorList>
            <person name="Khalifa L."/>
            <person name="Beyth N."/>
            <person name="Hazan R."/>
        </authorList>
    </citation>
    <scope>NUCLEOTIDE SEQUENCE [LARGE SCALE GENOMIC DNA]</scope>
</reference>
<dbReference type="KEGG" id="vg:26645805"/>
<keyword evidence="1" id="KW-1133">Transmembrane helix</keyword>
<dbReference type="EMBL" id="KR049063">
    <property type="protein sequence ID" value="AKC04971.2"/>
    <property type="molecule type" value="Genomic_DNA"/>
</dbReference>
<dbReference type="RefSeq" id="YP_009219702.2">
    <property type="nucleotide sequence ID" value="NC_029026.1"/>
</dbReference>
<keyword evidence="1" id="KW-0812">Transmembrane</keyword>
<keyword evidence="3" id="KW-1185">Reference proteome</keyword>
<dbReference type="GeneID" id="26645805"/>
<proteinExistence type="predicted"/>
<keyword evidence="1" id="KW-0472">Membrane</keyword>
<sequence>MRIRKHANKIIGWLFIFLAVLTIVKVIVLGKPLDGFDIVLYVLLQLLYGMEKLSNDE</sequence>
<feature type="transmembrane region" description="Helical" evidence="1">
    <location>
        <begin position="12"/>
        <end position="30"/>
    </location>
</feature>
<evidence type="ECO:0000313" key="2">
    <source>
        <dbReference type="EMBL" id="AKC04971.2"/>
    </source>
</evidence>
<evidence type="ECO:0000313" key="3">
    <source>
        <dbReference type="Proteomes" id="UP000033340"/>
    </source>
</evidence>
<protein>
    <submittedName>
        <fullName evidence="2">Uncharacterized protein</fullName>
    </submittedName>
</protein>
<accession>A0A0E3TB14</accession>
<name>A0A0E3TB14_9CAUD</name>
<reference evidence="2 3" key="1">
    <citation type="journal article" date="2015" name="Genome Announc.">
        <title>Complete Genome Sequence of Enterococcus Bacteriophage EFLK1.</title>
        <authorList>
            <person name="Khalifa L."/>
            <person name="Coppenhagen-Glazer S."/>
            <person name="Shlezinger M."/>
            <person name="Kott-Gutkowski M."/>
            <person name="Adini O."/>
            <person name="Beyth N."/>
            <person name="Hazan R."/>
        </authorList>
    </citation>
    <scope>NUCLEOTIDE SEQUENCE [LARGE SCALE GENOMIC DNA]</scope>
</reference>
<organism evidence="2 3">
    <name type="scientific">Enterococcus phage EFLK1</name>
    <dbReference type="NCBI Taxonomy" id="1640885"/>
    <lineage>
        <taxon>Viruses</taxon>
        <taxon>Duplodnaviria</taxon>
        <taxon>Heunggongvirae</taxon>
        <taxon>Uroviricota</taxon>
        <taxon>Caudoviricetes</taxon>
        <taxon>Herelleviridae</taxon>
        <taxon>Brockvirinae</taxon>
        <taxon>Kochikohdavirus</taxon>
        <taxon>Kochikohdavirus EFLK1</taxon>
    </lineage>
</organism>
<evidence type="ECO:0000256" key="1">
    <source>
        <dbReference type="SAM" id="Phobius"/>
    </source>
</evidence>
<dbReference type="Proteomes" id="UP000033340">
    <property type="component" value="Segment"/>
</dbReference>